<keyword evidence="10" id="KW-1185">Reference proteome</keyword>
<evidence type="ECO:0008006" key="11">
    <source>
        <dbReference type="Google" id="ProtNLM"/>
    </source>
</evidence>
<keyword evidence="2 7" id="KW-0812">Transmembrane</keyword>
<accession>A0AAQ4R4U4</accession>
<feature type="transmembrane region" description="Helical" evidence="7">
    <location>
        <begin position="162"/>
        <end position="183"/>
    </location>
</feature>
<evidence type="ECO:0000256" key="5">
    <source>
        <dbReference type="ARBA" id="ARBA00038039"/>
    </source>
</evidence>
<keyword evidence="4 7" id="KW-0472">Membrane</keyword>
<evidence type="ECO:0000256" key="2">
    <source>
        <dbReference type="ARBA" id="ARBA00022692"/>
    </source>
</evidence>
<evidence type="ECO:0000256" key="4">
    <source>
        <dbReference type="ARBA" id="ARBA00023136"/>
    </source>
</evidence>
<evidence type="ECO:0000313" key="10">
    <source>
        <dbReference type="Proteomes" id="UP000007635"/>
    </source>
</evidence>
<dbReference type="Ensembl" id="ENSGACT00000064529.1">
    <property type="protein sequence ID" value="ENSGACP00000058595.1"/>
    <property type="gene ID" value="ENSGACG00000028049.1"/>
</dbReference>
<feature type="chain" id="PRO_5043000594" description="Solute carrier family 66 member 3" evidence="8">
    <location>
        <begin position="29"/>
        <end position="249"/>
    </location>
</feature>
<dbReference type="Gene3D" id="1.20.1280.290">
    <property type="match status" value="1"/>
</dbReference>
<evidence type="ECO:0000313" key="9">
    <source>
        <dbReference type="Ensembl" id="ENSGACP00000058595.1"/>
    </source>
</evidence>
<dbReference type="FunFam" id="1.20.1280.290:FF:000009">
    <property type="entry name" value="PQ loop repeat family protein"/>
    <property type="match status" value="1"/>
</dbReference>
<dbReference type="GeneTree" id="ENSGT00940000163939"/>
<evidence type="ECO:0000256" key="7">
    <source>
        <dbReference type="SAM" id="Phobius"/>
    </source>
</evidence>
<dbReference type="GO" id="GO:0005765">
    <property type="term" value="C:lysosomal membrane"/>
    <property type="evidence" value="ECO:0007669"/>
    <property type="project" value="TreeGrafter"/>
</dbReference>
<dbReference type="GO" id="GO:0015189">
    <property type="term" value="F:L-lysine transmembrane transporter activity"/>
    <property type="evidence" value="ECO:0007669"/>
    <property type="project" value="TreeGrafter"/>
</dbReference>
<reference evidence="9" key="2">
    <citation type="submission" date="2025-08" db="UniProtKB">
        <authorList>
            <consortium name="Ensembl"/>
        </authorList>
    </citation>
    <scope>IDENTIFICATION</scope>
</reference>
<evidence type="ECO:0000256" key="1">
    <source>
        <dbReference type="ARBA" id="ARBA00004141"/>
    </source>
</evidence>
<protein>
    <recommendedName>
        <fullName evidence="11">Solute carrier family 66 member 3</fullName>
    </recommendedName>
</protein>
<evidence type="ECO:0000256" key="6">
    <source>
        <dbReference type="SAM" id="MobiDB-lite"/>
    </source>
</evidence>
<evidence type="ECO:0000256" key="3">
    <source>
        <dbReference type="ARBA" id="ARBA00022989"/>
    </source>
</evidence>
<dbReference type="InterPro" id="IPR051415">
    <property type="entry name" value="LAAT-1"/>
</dbReference>
<reference evidence="9 10" key="1">
    <citation type="journal article" date="2021" name="G3 (Bethesda)">
        <title>Improved contiguity of the threespine stickleback genome using long-read sequencing.</title>
        <authorList>
            <person name="Nath S."/>
            <person name="Shaw D.E."/>
            <person name="White M.A."/>
        </authorList>
    </citation>
    <scope>NUCLEOTIDE SEQUENCE [LARGE SCALE GENOMIC DNA]</scope>
    <source>
        <strain evidence="9 10">Lake Benthic</strain>
    </source>
</reference>
<name>A0AAQ4R4U4_GASAC</name>
<feature type="signal peptide" evidence="8">
    <location>
        <begin position="1"/>
        <end position="28"/>
    </location>
</feature>
<keyword evidence="8" id="KW-0732">Signal</keyword>
<comment type="subcellular location">
    <subcellularLocation>
        <location evidence="1">Membrane</location>
        <topology evidence="1">Multi-pass membrane protein</topology>
    </subcellularLocation>
</comment>
<dbReference type="AlphaFoldDB" id="A0AAQ4R4U4"/>
<dbReference type="PANTHER" id="PTHR16201:SF42">
    <property type="entry name" value="SOLUTE CARRIER FAMILY 66 MEMBER 1 LIKE"/>
    <property type="match status" value="1"/>
</dbReference>
<dbReference type="Proteomes" id="UP000007635">
    <property type="component" value="Chromosome I"/>
</dbReference>
<reference evidence="9" key="3">
    <citation type="submission" date="2025-09" db="UniProtKB">
        <authorList>
            <consortium name="Ensembl"/>
        </authorList>
    </citation>
    <scope>IDENTIFICATION</scope>
</reference>
<keyword evidence="3 7" id="KW-1133">Transmembrane helix</keyword>
<dbReference type="InterPro" id="IPR006603">
    <property type="entry name" value="PQ-loop_rpt"/>
</dbReference>
<proteinExistence type="inferred from homology"/>
<comment type="similarity">
    <text evidence="5">Belongs to the laat-1 family.</text>
</comment>
<dbReference type="Pfam" id="PF04193">
    <property type="entry name" value="PQ-loop"/>
    <property type="match status" value="1"/>
</dbReference>
<organism evidence="9 10">
    <name type="scientific">Gasterosteus aculeatus aculeatus</name>
    <name type="common">three-spined stickleback</name>
    <dbReference type="NCBI Taxonomy" id="481459"/>
    <lineage>
        <taxon>Eukaryota</taxon>
        <taxon>Metazoa</taxon>
        <taxon>Chordata</taxon>
        <taxon>Craniata</taxon>
        <taxon>Vertebrata</taxon>
        <taxon>Euteleostomi</taxon>
        <taxon>Actinopterygii</taxon>
        <taxon>Neopterygii</taxon>
        <taxon>Teleostei</taxon>
        <taxon>Neoteleostei</taxon>
        <taxon>Acanthomorphata</taxon>
        <taxon>Eupercaria</taxon>
        <taxon>Perciformes</taxon>
        <taxon>Cottioidei</taxon>
        <taxon>Gasterosteales</taxon>
        <taxon>Gasterosteidae</taxon>
        <taxon>Gasterosteus</taxon>
    </lineage>
</organism>
<feature type="region of interest" description="Disordered" evidence="6">
    <location>
        <begin position="57"/>
        <end position="79"/>
    </location>
</feature>
<sequence>QNKRSLIASGPFALALALVAHNLGAATGGGGGAAAGGGGRRILQVLSYRHGLRSVPGGEECGRGRQLDGSSAGPAGVRQRDAVDPLPVGGVRGQRVGVLQRGDWSRIHVLLSVVHSAVSNHTVFARDVRVTTFLLTRSTRSLICRQVYEAYRNGKVEEAMSFGFLFFLFSGDLTSFAGCYLTSQLPIQLVTVVFYIFTDLILISQFLYYKIKNSSSRKSIYLKLGRSHWLCMWVPGIYILPQLPFPPAL</sequence>
<evidence type="ECO:0000256" key="8">
    <source>
        <dbReference type="SAM" id="SignalP"/>
    </source>
</evidence>
<feature type="transmembrane region" description="Helical" evidence="7">
    <location>
        <begin position="189"/>
        <end position="208"/>
    </location>
</feature>
<dbReference type="PANTHER" id="PTHR16201">
    <property type="entry name" value="SEVEN TRANSMEMBRANE PROTEIN 1-RELATED"/>
    <property type="match status" value="1"/>
</dbReference>